<evidence type="ECO:0000256" key="1">
    <source>
        <dbReference type="SAM" id="MobiDB-lite"/>
    </source>
</evidence>
<evidence type="ECO:0000256" key="2">
    <source>
        <dbReference type="SAM" id="SignalP"/>
    </source>
</evidence>
<dbReference type="RefSeq" id="XP_053027730.1">
    <property type="nucleotide sequence ID" value="XM_053164160.1"/>
</dbReference>
<feature type="signal peptide" evidence="2">
    <location>
        <begin position="1"/>
        <end position="23"/>
    </location>
</feature>
<feature type="chain" id="PRO_5045622699" evidence="2">
    <location>
        <begin position="24"/>
        <end position="191"/>
    </location>
</feature>
<keyword evidence="2" id="KW-0732">Signal</keyword>
<evidence type="ECO:0000313" key="4">
    <source>
        <dbReference type="Proteomes" id="UP001164743"/>
    </source>
</evidence>
<keyword evidence="4" id="KW-1185">Reference proteome</keyword>
<reference evidence="3" key="1">
    <citation type="submission" date="2022-10" db="EMBL/GenBank/DDBJ databases">
        <title>Puccinia triticina Genome sequencing and assembly.</title>
        <authorList>
            <person name="Li C."/>
        </authorList>
    </citation>
    <scope>NUCLEOTIDE SEQUENCE</scope>
    <source>
        <strain evidence="3">Pt15</strain>
    </source>
</reference>
<proteinExistence type="predicted"/>
<dbReference type="GeneID" id="77805054"/>
<organism evidence="3 4">
    <name type="scientific">Puccinia triticina</name>
    <dbReference type="NCBI Taxonomy" id="208348"/>
    <lineage>
        <taxon>Eukaryota</taxon>
        <taxon>Fungi</taxon>
        <taxon>Dikarya</taxon>
        <taxon>Basidiomycota</taxon>
        <taxon>Pucciniomycotina</taxon>
        <taxon>Pucciniomycetes</taxon>
        <taxon>Pucciniales</taxon>
        <taxon>Pucciniaceae</taxon>
        <taxon>Puccinia</taxon>
    </lineage>
</organism>
<name>A0ABY7D5K8_9BASI</name>
<evidence type="ECO:0000313" key="3">
    <source>
        <dbReference type="EMBL" id="WAQ92175.1"/>
    </source>
</evidence>
<dbReference type="EMBL" id="CP110436">
    <property type="protein sequence ID" value="WAQ92175.1"/>
    <property type="molecule type" value="Genomic_DNA"/>
</dbReference>
<gene>
    <name evidence="3" type="ORF">PtA15_16A81</name>
</gene>
<dbReference type="Proteomes" id="UP001164743">
    <property type="component" value="Chromosome 16A"/>
</dbReference>
<feature type="region of interest" description="Disordered" evidence="1">
    <location>
        <begin position="62"/>
        <end position="84"/>
    </location>
</feature>
<sequence>MKDQMHRVFLVLLACVMMADVNAAMRLVKSMSMRATTEGDKDSGAMMIAESESPTAIMMDEASSSGATVDEETPAPGSPSRPATIIWDESGSKGPKWVLKSHVDNVSCCVVNTKTKRTILDQVELVKDKSYPLDAQLHEEMLITYKWPVSPKRSEPKTSNSLSKIFRRKLRFDDFRTSDQSSAPFLPLFFP</sequence>
<protein>
    <submittedName>
        <fullName evidence="3">Uncharacterized protein</fullName>
    </submittedName>
</protein>
<accession>A0ABY7D5K8</accession>